<proteinExistence type="predicted"/>
<dbReference type="STRING" id="1075417.SAMN05421823_11962"/>
<dbReference type="EMBL" id="FNFO01000019">
    <property type="protein sequence ID" value="SDM68897.1"/>
    <property type="molecule type" value="Genomic_DNA"/>
</dbReference>
<keyword evidence="2" id="KW-1185">Reference proteome</keyword>
<dbReference type="AlphaFoldDB" id="A0A1G9VA07"/>
<dbReference type="OrthoDB" id="1413352at2"/>
<evidence type="ECO:0000313" key="1">
    <source>
        <dbReference type="EMBL" id="SDM68897.1"/>
    </source>
</evidence>
<organism evidence="1 2">
    <name type="scientific">Catalinimonas alkaloidigena</name>
    <dbReference type="NCBI Taxonomy" id="1075417"/>
    <lineage>
        <taxon>Bacteria</taxon>
        <taxon>Pseudomonadati</taxon>
        <taxon>Bacteroidota</taxon>
        <taxon>Cytophagia</taxon>
        <taxon>Cytophagales</taxon>
        <taxon>Catalimonadaceae</taxon>
        <taxon>Catalinimonas</taxon>
    </lineage>
</organism>
<dbReference type="RefSeq" id="WP_143017523.1">
    <property type="nucleotide sequence ID" value="NZ_FNFO01000019.1"/>
</dbReference>
<protein>
    <submittedName>
        <fullName evidence="1">Uncharacterized protein</fullName>
    </submittedName>
</protein>
<reference evidence="1 2" key="1">
    <citation type="submission" date="2016-10" db="EMBL/GenBank/DDBJ databases">
        <authorList>
            <person name="de Groot N.N."/>
        </authorList>
    </citation>
    <scope>NUCLEOTIDE SEQUENCE [LARGE SCALE GENOMIC DNA]</scope>
    <source>
        <strain evidence="1 2">DSM 25186</strain>
    </source>
</reference>
<gene>
    <name evidence="1" type="ORF">SAMN05421823_11962</name>
</gene>
<sequence>MGKILQLDGHPCELRLLVTSPYKGKVTVIGFDQDDLQSIYFRRTVPLDEPVETLIFPLPLAPQRLGITFDEATTRPTIEKVEQSDLIHEQAGWDEELQDLVDFAQWIVRRLHRLSASRPDRLYTSRQGRHLLNLFADRIIDREGKALATPARVSRLTGVIEASRKMMAPYTLPMRLFVLLHEYMHYRLKTTDETQADLGALRVFMALGYSATEAMYATVKVLPDVERNRERVDAIMTYLYEYDEKYRKPFYEHL</sequence>
<evidence type="ECO:0000313" key="2">
    <source>
        <dbReference type="Proteomes" id="UP000198510"/>
    </source>
</evidence>
<name>A0A1G9VA07_9BACT</name>
<accession>A0A1G9VA07</accession>
<dbReference type="Proteomes" id="UP000198510">
    <property type="component" value="Unassembled WGS sequence"/>
</dbReference>